<keyword evidence="2" id="KW-1185">Reference proteome</keyword>
<accession>A0ACB8VZT3</accession>
<reference evidence="1" key="1">
    <citation type="submission" date="2022-04" db="EMBL/GenBank/DDBJ databases">
        <title>Jade perch genome.</title>
        <authorList>
            <person name="Chao B."/>
        </authorList>
    </citation>
    <scope>NUCLEOTIDE SEQUENCE</scope>
    <source>
        <strain evidence="1">CB-2022</strain>
    </source>
</reference>
<comment type="caution">
    <text evidence="1">The sequence shown here is derived from an EMBL/GenBank/DDBJ whole genome shotgun (WGS) entry which is preliminary data.</text>
</comment>
<gene>
    <name evidence="1" type="ORF">L3Q82_014372</name>
</gene>
<feature type="non-terminal residue" evidence="1">
    <location>
        <position position="1"/>
    </location>
</feature>
<sequence>ITGNIAMAQFEEVLDGVRQALTWASPAEIQALLKGLVEERIISEAYSKSLSLQRLTAGIASELVHSVRACESASNLRCSQGATTQRHLNPDQLRQVRRCGSPKSRDSAFADLSLIRSDPVSPMDEHYSTVSRTECHPHSEYQVTNENNCKTTEELRGEEAMDEHYFDKKIISTTVENNCQYNLGLNDEMTELLRSAESMQKPVRENERVDEGNSQDEKEWLEQVEEAARRMAVPLWQHWDRGQRMLLPLVSCMTTVCQRDENAATDREGQCSVLNMEEETELAVACRTLGLYSDKCKRTEAEITSFTLDTEGDPPKGLCFPAYESVATLGLDADHVGISGAAGNFSPVEACAATDTNNNVTERLQGDLDICWGADGMADATEDLLWLTGDAQCGTDTGFTGEMAHLFSPSTPNDTQTDALDNAFFSNTDHNVTLGVTDSVEHFFRAACGTKTCITGGITELRLIKEDEGRVDSHWGAKMQDVDQGLCSCPDLGDLPDDLSPFFDDDYLRMIMGDVPIPTVPLSPDSHPQRQNDKLTSTANNSRRKRPRVPQPQHCTDENTPSRPKRQRAAGRPKTKAAEAEATVTQDTEKRSESLAAETSGISTTPPRIIHLHPSIQFITIPDLTGYQVVRTQGLSPPLIRLPLPSAAATPTSYIFVPATPPPCKRQVPPLSPVGGTVAPVQMSSSPPGSLSDSASKAMSPPCASPLSPSNEMSTCKESPLPQSPTVLDIPQAVKEYIKEAKAYIIQTCQEMEAGLSLTSHFVDVKVSQREILRSGKNTNKYLDKELVIMGHMDRNKSLLGKSQIFEGSNVDKAKRYILLLGNAGMGKTTLIRKLCLDWSRDLIPQFDFVFFLDGKALTLQESSFSLQTLLLNHTPFAPLCRDPEAVYTQILAAPKRVLIVFDGFDELRDYETLLQTQDKDLIASLQRDSKAQTYTVRQLYSAILQRVLLPGCTLLLSTRPRGTATQLLRRTDSLLEVCGFTPTDIETYLSQYFTDPDLRASALDCLKSCSYLHLLCWNPGLCRLVCLVLEHSKDPEVLPRTLTGLCHQVLHLRMEKDTSSTDSTHSPAEGQSQISMQSVDETLTQISVSSQAKRRPKNTQTKSRSQVRNHTRSRNQRARGAQKQEEEEDEVDGEEIKCVGGNVERADKIELLSQLSSLAWEGVKGNSSILPTGRTISAKLKAFGHRTGLFMSYHLRTRQVASSGEKEEGRGEDREEMGKGEREEWRKGENADACDDHIVRWANPFLQSYLAGVHLSLSRAVPDRTFLQTLPFHSGPKGRRRPQREELELTQRFAVGLLYHNRIELQRLHSYTGTVFRDMVVSKQALVTKHLEGLSHGDLSPAQVLEACHYVYEASSTHADGGRDSGSTQLVTHLAANLPEVLTFRGVPLNPADVFTVQNILERGGTEGRSFCLDLEDSGIQISGIRALVGLNNINTYRACIADVITLWEQLEQGSEQELLQGAVSKFKIHPLKATQVCHIEHLAKLVNIHMRKRLSDSSSQSDSILAEGVPAVKELHKLEFELGPENGPLALPKLWELLPGLQNLQHLDLENSKIGDKGAEKLADALVSLHFLEVLNLSQNCIGDQGVKKLATTLRDLPKLHCLSLYSNVISDEGAESLAAVLPHVASLTDLDVKFNKLTDVGAQSLGVSLRNCKRMKTLRMWNQCIPYGVFERLQQQDSRILCH</sequence>
<evidence type="ECO:0000313" key="1">
    <source>
        <dbReference type="EMBL" id="KAI3360038.1"/>
    </source>
</evidence>
<dbReference type="EMBL" id="CM041547">
    <property type="protein sequence ID" value="KAI3360038.1"/>
    <property type="molecule type" value="Genomic_DNA"/>
</dbReference>
<evidence type="ECO:0000313" key="2">
    <source>
        <dbReference type="Proteomes" id="UP000831701"/>
    </source>
</evidence>
<protein>
    <submittedName>
        <fullName evidence="1">Uncharacterized protein</fullName>
    </submittedName>
</protein>
<name>A0ACB8VZT3_9TELE</name>
<dbReference type="Proteomes" id="UP000831701">
    <property type="component" value="Chromosome 17"/>
</dbReference>
<organism evidence="1 2">
    <name type="scientific">Scortum barcoo</name>
    <name type="common">barcoo grunter</name>
    <dbReference type="NCBI Taxonomy" id="214431"/>
    <lineage>
        <taxon>Eukaryota</taxon>
        <taxon>Metazoa</taxon>
        <taxon>Chordata</taxon>
        <taxon>Craniata</taxon>
        <taxon>Vertebrata</taxon>
        <taxon>Euteleostomi</taxon>
        <taxon>Actinopterygii</taxon>
        <taxon>Neopterygii</taxon>
        <taxon>Teleostei</taxon>
        <taxon>Neoteleostei</taxon>
        <taxon>Acanthomorphata</taxon>
        <taxon>Eupercaria</taxon>
        <taxon>Centrarchiformes</taxon>
        <taxon>Terapontoidei</taxon>
        <taxon>Terapontidae</taxon>
        <taxon>Scortum</taxon>
    </lineage>
</organism>
<proteinExistence type="predicted"/>